<dbReference type="Gene3D" id="3.10.129.10">
    <property type="entry name" value="Hotdog Thioesterase"/>
    <property type="match status" value="1"/>
</dbReference>
<sequence length="149" mass="15761">MTIMAQTITPPNEMLATLGLQRIVSMTGGRSRMEFLAGMHMCHSGGVVQGGFVSGWIDAAMAHAILGLHHERGDFDVSPISLELKISFFAPARPGLLVAEGWIEQGGRSTCFAEGHLLDTLGKVLAKGTSTIRLMSNAKIEAASRAALG</sequence>
<comment type="caution">
    <text evidence="2">The sequence shown here is derived from an EMBL/GenBank/DDBJ whole genome shotgun (WGS) entry which is preliminary data.</text>
</comment>
<evidence type="ECO:0000313" key="3">
    <source>
        <dbReference type="Proteomes" id="UP000583556"/>
    </source>
</evidence>
<accession>A0A7Y0BQY6</accession>
<gene>
    <name evidence="2" type="ORF">HHL27_14005</name>
</gene>
<dbReference type="CDD" id="cd03443">
    <property type="entry name" value="PaaI_thioesterase"/>
    <property type="match status" value="1"/>
</dbReference>
<organism evidence="2 3">
    <name type="scientific">Novosphingobium olei</name>
    <dbReference type="NCBI Taxonomy" id="2728851"/>
    <lineage>
        <taxon>Bacteria</taxon>
        <taxon>Pseudomonadati</taxon>
        <taxon>Pseudomonadota</taxon>
        <taxon>Alphaproteobacteria</taxon>
        <taxon>Sphingomonadales</taxon>
        <taxon>Sphingomonadaceae</taxon>
        <taxon>Novosphingobium</taxon>
    </lineage>
</organism>
<evidence type="ECO:0000313" key="2">
    <source>
        <dbReference type="EMBL" id="NML94783.1"/>
    </source>
</evidence>
<name>A0A7Y0BQY6_9SPHN</name>
<dbReference type="InterPro" id="IPR029069">
    <property type="entry name" value="HotDog_dom_sf"/>
</dbReference>
<proteinExistence type="predicted"/>
<dbReference type="InterPro" id="IPR006683">
    <property type="entry name" value="Thioestr_dom"/>
</dbReference>
<dbReference type="GO" id="GO:0016790">
    <property type="term" value="F:thiolester hydrolase activity"/>
    <property type="evidence" value="ECO:0007669"/>
    <property type="project" value="UniProtKB-ARBA"/>
</dbReference>
<reference evidence="2 3" key="1">
    <citation type="submission" date="2020-04" db="EMBL/GenBank/DDBJ databases">
        <title>Novosphingobium sp. TW-4 isolated from soil.</title>
        <authorList>
            <person name="Dahal R.H."/>
            <person name="Chaudhary D.K."/>
        </authorList>
    </citation>
    <scope>NUCLEOTIDE SEQUENCE [LARGE SCALE GENOMIC DNA]</scope>
    <source>
        <strain evidence="2 3">TW-4</strain>
    </source>
</reference>
<evidence type="ECO:0000259" key="1">
    <source>
        <dbReference type="Pfam" id="PF03061"/>
    </source>
</evidence>
<dbReference type="AlphaFoldDB" id="A0A7Y0BQY6"/>
<keyword evidence="3" id="KW-1185">Reference proteome</keyword>
<protein>
    <submittedName>
        <fullName evidence="2">PaaI family thioesterase</fullName>
    </submittedName>
</protein>
<dbReference type="Pfam" id="PF03061">
    <property type="entry name" value="4HBT"/>
    <property type="match status" value="1"/>
</dbReference>
<dbReference type="EMBL" id="JABBGM010000006">
    <property type="protein sequence ID" value="NML94783.1"/>
    <property type="molecule type" value="Genomic_DNA"/>
</dbReference>
<dbReference type="SUPFAM" id="SSF54637">
    <property type="entry name" value="Thioesterase/thiol ester dehydrase-isomerase"/>
    <property type="match status" value="1"/>
</dbReference>
<dbReference type="Proteomes" id="UP000583556">
    <property type="component" value="Unassembled WGS sequence"/>
</dbReference>
<feature type="domain" description="Thioesterase" evidence="1">
    <location>
        <begin position="45"/>
        <end position="119"/>
    </location>
</feature>